<keyword evidence="7" id="KW-0732">Signal</keyword>
<dbReference type="STRING" id="137246.A0A401RYY9"/>
<comment type="caution">
    <text evidence="8">The sequence shown here is derived from an EMBL/GenBank/DDBJ whole genome shotgun (WGS) entry which is preliminary data.</text>
</comment>
<evidence type="ECO:0000256" key="3">
    <source>
        <dbReference type="ARBA" id="ARBA00022989"/>
    </source>
</evidence>
<comment type="subcellular location">
    <subcellularLocation>
        <location evidence="1">Membrane</location>
        <topology evidence="1">Single-pass membrane protein</topology>
    </subcellularLocation>
</comment>
<evidence type="ECO:0000256" key="4">
    <source>
        <dbReference type="ARBA" id="ARBA00023136"/>
    </source>
</evidence>
<gene>
    <name evidence="8" type="ORF">chiPu_0001759</name>
</gene>
<dbReference type="OMA" id="ACCQEAR"/>
<dbReference type="Proteomes" id="UP000287033">
    <property type="component" value="Unassembled WGS sequence"/>
</dbReference>
<keyword evidence="2 6" id="KW-0812">Transmembrane</keyword>
<proteinExistence type="inferred from homology"/>
<name>A0A401RYY9_CHIPU</name>
<protein>
    <recommendedName>
        <fullName evidence="10">PDZK1-interacting protein 1</fullName>
    </recommendedName>
</protein>
<reference evidence="8 9" key="1">
    <citation type="journal article" date="2018" name="Nat. Ecol. Evol.">
        <title>Shark genomes provide insights into elasmobranch evolution and the origin of vertebrates.</title>
        <authorList>
            <person name="Hara Y"/>
            <person name="Yamaguchi K"/>
            <person name="Onimaru K"/>
            <person name="Kadota M"/>
            <person name="Koyanagi M"/>
            <person name="Keeley SD"/>
            <person name="Tatsumi K"/>
            <person name="Tanaka K"/>
            <person name="Motone F"/>
            <person name="Kageyama Y"/>
            <person name="Nozu R"/>
            <person name="Adachi N"/>
            <person name="Nishimura O"/>
            <person name="Nakagawa R"/>
            <person name="Tanegashima C"/>
            <person name="Kiyatake I"/>
            <person name="Matsumoto R"/>
            <person name="Murakumo K"/>
            <person name="Nishida K"/>
            <person name="Terakita A"/>
            <person name="Kuratani S"/>
            <person name="Sato K"/>
            <person name="Hyodo S Kuraku.S."/>
        </authorList>
    </citation>
    <scope>NUCLEOTIDE SEQUENCE [LARGE SCALE GENOMIC DNA]</scope>
</reference>
<evidence type="ECO:0000313" key="8">
    <source>
        <dbReference type="EMBL" id="GCC23365.1"/>
    </source>
</evidence>
<dbReference type="GO" id="GO:0016020">
    <property type="term" value="C:membrane"/>
    <property type="evidence" value="ECO:0007669"/>
    <property type="project" value="UniProtKB-SubCell"/>
</dbReference>
<dbReference type="PANTHER" id="PTHR15296">
    <property type="entry name" value="MEMBRANE-ASSOCIATED PROTEIN MAP17"/>
    <property type="match status" value="1"/>
</dbReference>
<dbReference type="OrthoDB" id="9900654at2759"/>
<evidence type="ECO:0000256" key="5">
    <source>
        <dbReference type="ARBA" id="ARBA00049650"/>
    </source>
</evidence>
<dbReference type="Pfam" id="PF15807">
    <property type="entry name" value="MAP17"/>
    <property type="match status" value="1"/>
</dbReference>
<feature type="transmembrane region" description="Helical" evidence="6">
    <location>
        <begin position="36"/>
        <end position="56"/>
    </location>
</feature>
<accession>A0A401RYY9</accession>
<evidence type="ECO:0000256" key="6">
    <source>
        <dbReference type="SAM" id="Phobius"/>
    </source>
</evidence>
<evidence type="ECO:0008006" key="10">
    <source>
        <dbReference type="Google" id="ProtNLM"/>
    </source>
</evidence>
<keyword evidence="4 6" id="KW-0472">Membrane</keyword>
<evidence type="ECO:0000256" key="7">
    <source>
        <dbReference type="SAM" id="SignalP"/>
    </source>
</evidence>
<evidence type="ECO:0000313" key="9">
    <source>
        <dbReference type="Proteomes" id="UP000287033"/>
    </source>
</evidence>
<dbReference type="InterPro" id="IPR031627">
    <property type="entry name" value="PDZK1IP1/SMIM24"/>
</dbReference>
<keyword evidence="3 6" id="KW-1133">Transmembrane helix</keyword>
<dbReference type="PANTHER" id="PTHR15296:SF1">
    <property type="entry name" value="PDZK1 INTERACTING PROTEIN 1"/>
    <property type="match status" value="1"/>
</dbReference>
<dbReference type="EMBL" id="BEZZ01000028">
    <property type="protein sequence ID" value="GCC23365.1"/>
    <property type="molecule type" value="Genomic_DNA"/>
</dbReference>
<dbReference type="PROSITE" id="PS51257">
    <property type="entry name" value="PROKAR_LIPOPROTEIN"/>
    <property type="match status" value="1"/>
</dbReference>
<comment type="similarity">
    <text evidence="5">Belongs to the PDZK1-interacting protein 1/SMIM24 family.</text>
</comment>
<feature type="chain" id="PRO_5019239351" description="PDZK1-interacting protein 1" evidence="7">
    <location>
        <begin position="21"/>
        <end position="125"/>
    </location>
</feature>
<organism evidence="8 9">
    <name type="scientific">Chiloscyllium punctatum</name>
    <name type="common">Brownbanded bambooshark</name>
    <name type="synonym">Hemiscyllium punctatum</name>
    <dbReference type="NCBI Taxonomy" id="137246"/>
    <lineage>
        <taxon>Eukaryota</taxon>
        <taxon>Metazoa</taxon>
        <taxon>Chordata</taxon>
        <taxon>Craniata</taxon>
        <taxon>Vertebrata</taxon>
        <taxon>Chondrichthyes</taxon>
        <taxon>Elasmobranchii</taxon>
        <taxon>Galeomorphii</taxon>
        <taxon>Galeoidea</taxon>
        <taxon>Orectolobiformes</taxon>
        <taxon>Hemiscylliidae</taxon>
        <taxon>Chiloscyllium</taxon>
    </lineage>
</organism>
<evidence type="ECO:0000256" key="1">
    <source>
        <dbReference type="ARBA" id="ARBA00004167"/>
    </source>
</evidence>
<dbReference type="AlphaFoldDB" id="A0A401RYY9"/>
<evidence type="ECO:0000256" key="2">
    <source>
        <dbReference type="ARBA" id="ARBA00022692"/>
    </source>
</evidence>
<keyword evidence="9" id="KW-1185">Reference proteome</keyword>
<feature type="signal peptide" evidence="7">
    <location>
        <begin position="1"/>
        <end position="20"/>
    </location>
</feature>
<sequence length="125" mass="14011">MFRRALQLCCVFIALACVDTQDGEPKEQSSRRLQPWLTGIIAVVVFLCVCFIGFIVNKIWCTNSEESNQLESPAAEADYININGKQISETLTLKGAVRSREHSNAYENMCEMCTDESPKIIITAM</sequence>